<sequence length="64" mass="7387">MTREEFKQLKQKPAAEVEAALKEAREKLRVLTFDLAAGKVKNVAALREQKKDIARMLTVLRNYE</sequence>
<keyword evidence="2 5" id="KW-0689">Ribosomal protein</keyword>
<comment type="caution">
    <text evidence="6">The sequence shown here is derived from an EMBL/GenBank/DDBJ whole genome shotgun (WGS) entry which is preliminary data.</text>
</comment>
<dbReference type="AlphaFoldDB" id="A0A1G2CKJ8"/>
<dbReference type="Proteomes" id="UP000178348">
    <property type="component" value="Unassembled WGS sequence"/>
</dbReference>
<dbReference type="NCBIfam" id="TIGR00012">
    <property type="entry name" value="L29"/>
    <property type="match status" value="1"/>
</dbReference>
<evidence type="ECO:0000256" key="2">
    <source>
        <dbReference type="ARBA" id="ARBA00022980"/>
    </source>
</evidence>
<evidence type="ECO:0000256" key="3">
    <source>
        <dbReference type="ARBA" id="ARBA00023274"/>
    </source>
</evidence>
<dbReference type="GO" id="GO:0006412">
    <property type="term" value="P:translation"/>
    <property type="evidence" value="ECO:0007669"/>
    <property type="project" value="UniProtKB-UniRule"/>
</dbReference>
<dbReference type="InterPro" id="IPR036049">
    <property type="entry name" value="Ribosomal_uL29_sf"/>
</dbReference>
<dbReference type="EMBL" id="MHLB01000028">
    <property type="protein sequence ID" value="OGZ01905.1"/>
    <property type="molecule type" value="Genomic_DNA"/>
</dbReference>
<comment type="similarity">
    <text evidence="1 5">Belongs to the universal ribosomal protein uL29 family.</text>
</comment>
<dbReference type="SUPFAM" id="SSF46561">
    <property type="entry name" value="Ribosomal protein L29 (L29p)"/>
    <property type="match status" value="1"/>
</dbReference>
<dbReference type="GO" id="GO:0005840">
    <property type="term" value="C:ribosome"/>
    <property type="evidence" value="ECO:0007669"/>
    <property type="project" value="UniProtKB-KW"/>
</dbReference>
<evidence type="ECO:0000256" key="1">
    <source>
        <dbReference type="ARBA" id="ARBA00009254"/>
    </source>
</evidence>
<protein>
    <recommendedName>
        <fullName evidence="4 5">Large ribosomal subunit protein uL29</fullName>
    </recommendedName>
</protein>
<dbReference type="HAMAP" id="MF_00374">
    <property type="entry name" value="Ribosomal_uL29"/>
    <property type="match status" value="1"/>
</dbReference>
<organism evidence="6 7">
    <name type="scientific">Candidatus Liptonbacteria bacterium RIFCSPLOWO2_01_FULL_53_13</name>
    <dbReference type="NCBI Taxonomy" id="1798651"/>
    <lineage>
        <taxon>Bacteria</taxon>
        <taxon>Candidatus Liptoniibacteriota</taxon>
    </lineage>
</organism>
<dbReference type="Pfam" id="PF00831">
    <property type="entry name" value="Ribosomal_L29"/>
    <property type="match status" value="1"/>
</dbReference>
<accession>A0A1G2CKJ8</accession>
<name>A0A1G2CKJ8_9BACT</name>
<evidence type="ECO:0000256" key="5">
    <source>
        <dbReference type="HAMAP-Rule" id="MF_00374"/>
    </source>
</evidence>
<evidence type="ECO:0000313" key="7">
    <source>
        <dbReference type="Proteomes" id="UP000178348"/>
    </source>
</evidence>
<dbReference type="InterPro" id="IPR001854">
    <property type="entry name" value="Ribosomal_uL29"/>
</dbReference>
<keyword evidence="3 5" id="KW-0687">Ribonucleoprotein</keyword>
<gene>
    <name evidence="5" type="primary">rpmC</name>
    <name evidence="6" type="ORF">A2946_02610</name>
</gene>
<reference evidence="6 7" key="1">
    <citation type="journal article" date="2016" name="Nat. Commun.">
        <title>Thousands of microbial genomes shed light on interconnected biogeochemical processes in an aquifer system.</title>
        <authorList>
            <person name="Anantharaman K."/>
            <person name="Brown C.T."/>
            <person name="Hug L.A."/>
            <person name="Sharon I."/>
            <person name="Castelle C.J."/>
            <person name="Probst A.J."/>
            <person name="Thomas B.C."/>
            <person name="Singh A."/>
            <person name="Wilkins M.J."/>
            <person name="Karaoz U."/>
            <person name="Brodie E.L."/>
            <person name="Williams K.H."/>
            <person name="Hubbard S.S."/>
            <person name="Banfield J.F."/>
        </authorList>
    </citation>
    <scope>NUCLEOTIDE SEQUENCE [LARGE SCALE GENOMIC DNA]</scope>
</reference>
<evidence type="ECO:0000313" key="6">
    <source>
        <dbReference type="EMBL" id="OGZ01905.1"/>
    </source>
</evidence>
<dbReference type="Gene3D" id="1.10.287.310">
    <property type="match status" value="1"/>
</dbReference>
<dbReference type="GO" id="GO:1990904">
    <property type="term" value="C:ribonucleoprotein complex"/>
    <property type="evidence" value="ECO:0007669"/>
    <property type="project" value="UniProtKB-KW"/>
</dbReference>
<dbReference type="GO" id="GO:0003735">
    <property type="term" value="F:structural constituent of ribosome"/>
    <property type="evidence" value="ECO:0007669"/>
    <property type="project" value="InterPro"/>
</dbReference>
<evidence type="ECO:0000256" key="4">
    <source>
        <dbReference type="ARBA" id="ARBA00035204"/>
    </source>
</evidence>
<proteinExistence type="inferred from homology"/>